<reference evidence="5" key="1">
    <citation type="journal article" date="2019" name="Int. J. Syst. Evol. Microbiol.">
        <title>The Global Catalogue of Microorganisms (GCM) 10K type strain sequencing project: providing services to taxonomists for standard genome sequencing and annotation.</title>
        <authorList>
            <consortium name="The Broad Institute Genomics Platform"/>
            <consortium name="The Broad Institute Genome Sequencing Center for Infectious Disease"/>
            <person name="Wu L."/>
            <person name="Ma J."/>
        </authorList>
    </citation>
    <scope>NUCLEOTIDE SEQUENCE [LARGE SCALE GENOMIC DNA]</scope>
    <source>
        <strain evidence="5">CGMCC 4.7645</strain>
    </source>
</reference>
<dbReference type="SUPFAM" id="SSF53474">
    <property type="entry name" value="alpha/beta-Hydrolases"/>
    <property type="match status" value="1"/>
</dbReference>
<keyword evidence="4" id="KW-0378">Hydrolase</keyword>
<dbReference type="InterPro" id="IPR000073">
    <property type="entry name" value="AB_hydrolase_1"/>
</dbReference>
<dbReference type="Proteomes" id="UP001597417">
    <property type="component" value="Unassembled WGS sequence"/>
</dbReference>
<evidence type="ECO:0000313" key="4">
    <source>
        <dbReference type="EMBL" id="MFD2419043.1"/>
    </source>
</evidence>
<feature type="compositionally biased region" description="Basic and acidic residues" evidence="1">
    <location>
        <begin position="27"/>
        <end position="44"/>
    </location>
</feature>
<keyword evidence="5" id="KW-1185">Reference proteome</keyword>
<feature type="region of interest" description="Disordered" evidence="1">
    <location>
        <begin position="1"/>
        <end position="44"/>
    </location>
</feature>
<gene>
    <name evidence="4" type="ORF">ACFSXZ_22180</name>
</gene>
<proteinExistence type="predicted"/>
<dbReference type="EMBL" id="JBHUKR010000011">
    <property type="protein sequence ID" value="MFD2419043.1"/>
    <property type="molecule type" value="Genomic_DNA"/>
</dbReference>
<evidence type="ECO:0000259" key="2">
    <source>
        <dbReference type="Pfam" id="PF00561"/>
    </source>
</evidence>
<evidence type="ECO:0000256" key="1">
    <source>
        <dbReference type="SAM" id="MobiDB-lite"/>
    </source>
</evidence>
<name>A0ABW5FVM0_9PSEU</name>
<dbReference type="Pfam" id="PF08386">
    <property type="entry name" value="Abhydrolase_4"/>
    <property type="match status" value="1"/>
</dbReference>
<dbReference type="RefSeq" id="WP_378267061.1">
    <property type="nucleotide sequence ID" value="NZ_JBHUKR010000011.1"/>
</dbReference>
<evidence type="ECO:0000313" key="5">
    <source>
        <dbReference type="Proteomes" id="UP001597417"/>
    </source>
</evidence>
<dbReference type="GO" id="GO:0016787">
    <property type="term" value="F:hydrolase activity"/>
    <property type="evidence" value="ECO:0007669"/>
    <property type="project" value="UniProtKB-KW"/>
</dbReference>
<dbReference type="InterPro" id="IPR013595">
    <property type="entry name" value="Pept_S33_TAP-like_C"/>
</dbReference>
<dbReference type="InterPro" id="IPR029058">
    <property type="entry name" value="AB_hydrolase_fold"/>
</dbReference>
<feature type="domain" description="Peptidase S33 tripeptidyl aminopeptidase-like C-terminal" evidence="3">
    <location>
        <begin position="200"/>
        <end position="282"/>
    </location>
</feature>
<accession>A0ABW5FVM0</accession>
<sequence length="293" mass="31817">MAAAPRGVGYSAGVTCKDDSTQPDPFLPKKEKARFEAERDGRNHQRCVTEDPEFVRNLTTANIARDMDRIRIALGEDKIGYYGVSWGTALGAQYRTLFDAHVDKMLLDSVMAPTLITSARRDWPASARDLAGLRDGSTLKALPGKEKSTFGWDAGQPGFSPFQQTSVLCDDSGSTRDFDEIWNARLRLIEQLPISGQYGTEALPCVGWPIPAQPWQFASGTSPLQLVGHLYEQVTPIGWAREMRQRIGGALLTVEDDVHGSLSTLPCGAKAVAFFDTGKVSNDSCPGAPVSPA</sequence>
<evidence type="ECO:0000259" key="3">
    <source>
        <dbReference type="Pfam" id="PF08386"/>
    </source>
</evidence>
<organism evidence="4 5">
    <name type="scientific">Amycolatopsis pigmentata</name>
    <dbReference type="NCBI Taxonomy" id="450801"/>
    <lineage>
        <taxon>Bacteria</taxon>
        <taxon>Bacillati</taxon>
        <taxon>Actinomycetota</taxon>
        <taxon>Actinomycetes</taxon>
        <taxon>Pseudonocardiales</taxon>
        <taxon>Pseudonocardiaceae</taxon>
        <taxon>Amycolatopsis</taxon>
    </lineage>
</organism>
<comment type="caution">
    <text evidence="4">The sequence shown here is derived from an EMBL/GenBank/DDBJ whole genome shotgun (WGS) entry which is preliminary data.</text>
</comment>
<protein>
    <submittedName>
        <fullName evidence="4">Alpha/beta fold hydrolase</fullName>
    </submittedName>
</protein>
<dbReference type="Gene3D" id="3.40.50.1820">
    <property type="entry name" value="alpha/beta hydrolase"/>
    <property type="match status" value="1"/>
</dbReference>
<dbReference type="Pfam" id="PF00561">
    <property type="entry name" value="Abhydrolase_1"/>
    <property type="match status" value="1"/>
</dbReference>
<feature type="domain" description="AB hydrolase-1" evidence="2">
    <location>
        <begin position="41"/>
        <end position="115"/>
    </location>
</feature>